<dbReference type="InterPro" id="IPR012910">
    <property type="entry name" value="Plug_dom"/>
</dbReference>
<dbReference type="Pfam" id="PF13715">
    <property type="entry name" value="CarbopepD_reg_2"/>
    <property type="match status" value="1"/>
</dbReference>
<dbReference type="Proteomes" id="UP000198779">
    <property type="component" value="Unassembled WGS sequence"/>
</dbReference>
<protein>
    <submittedName>
        <fullName evidence="11">TonB-linked outer membrane protein, SusC/RagA family</fullName>
    </submittedName>
</protein>
<evidence type="ECO:0000256" key="9">
    <source>
        <dbReference type="SAM" id="SignalP"/>
    </source>
</evidence>
<keyword evidence="5 9" id="KW-0732">Signal</keyword>
<evidence type="ECO:0000256" key="2">
    <source>
        <dbReference type="ARBA" id="ARBA00022448"/>
    </source>
</evidence>
<dbReference type="InterPro" id="IPR023996">
    <property type="entry name" value="TonB-dep_OMP_SusC/RagA"/>
</dbReference>
<dbReference type="PANTHER" id="PTHR30069">
    <property type="entry name" value="TONB-DEPENDENT OUTER MEMBRANE RECEPTOR"/>
    <property type="match status" value="1"/>
</dbReference>
<sequence length="989" mass="108883">MRLRHFLPVLLLAISTSAAAQQKLRGQVVDERSQQPVIGAIVVDRNTNNATTTDVSGQFTLEVGKGKKARLEITYLGYNKQTILVEEIDEELLVELREDASQLQEVIVSGIASKVRRENLANAVTTVSAKDLVGTVTPQTVDNALYGKVPGANIRENSGAPGGGLSIQLRGLSSLQGASQPLYIIDGVYLNNDALRSGRSTLTSAGGSGEDDAANRLADINPADIENIEILKGPSASAIYGTRANAGVIIITTKRGQAGKAKVSLSQDLGFTKLKKKVGAASWDEDKIRYFFPQSQWDTEIERYNANLAKNGGPIDLEDLLYGESGFIRNTNITVSGGNDKTRFFVSGNTSQEKGIIKNTDFKRNSIRLNLEHNLNKYVTLSLNSNYSYTNSNRGFMGNENVGGSTIGYILGYTPNYYDPRPDANGNYPDNPYADQNPLQLRDFAQNNVKVDRFIEAGTLKFQFIKTKQTDLRLALQGGIDFLTQRSTQYFPEFLQFQQTKQNPGDLLVGTITNKNLNGQAFLIWDQKAFNLDFSTQAGIVGLQQEQTSIFNRGRGLVSNQTALGQSTVQSIEQHYRQKVQDFSIVFQEELNWKDRIVTTLGIRFDKSTLNGDKDKYYAFPRASVALNLNNFDFWKVNPQAVSLLKLRAAYGQTGGLPSFGVVYTSLTSTVTGGLLGSIVSSSAGNTSIKPERAGELELGVNIGFLHNRVIFEATYYNKLVKDLIQNLTLSSSTGISTKRVNAADLRNSGIELGLTVVAVNTRDVNWTNRFLFWTNRTKLTRLDVPSYTSGVYGVSFGTYLFKEGYSPTTIVGRPQDENGNYTIFGDSQPDFQTSWNSSISFLNGFEFSFLLDWKKGGKLMNITQYNTDAGGTSPDWNNDWDNDGIPDGNGDRVGAGSAGVYVQSASYLKLREVGLRYTLPSKLTNELTKGLLSRIQLGVTGTNLLTWSPYKGYDPEINSFGTTATNTNSDLFNYPATKRFLFNIQLDF</sequence>
<dbReference type="GO" id="GO:0015344">
    <property type="term" value="F:siderophore uptake transmembrane transporter activity"/>
    <property type="evidence" value="ECO:0007669"/>
    <property type="project" value="TreeGrafter"/>
</dbReference>
<dbReference type="InterPro" id="IPR037066">
    <property type="entry name" value="Plug_dom_sf"/>
</dbReference>
<dbReference type="Gene3D" id="2.40.170.20">
    <property type="entry name" value="TonB-dependent receptor, beta-barrel domain"/>
    <property type="match status" value="1"/>
</dbReference>
<dbReference type="RefSeq" id="WP_091818575.1">
    <property type="nucleotide sequence ID" value="NZ_FNCQ01000014.1"/>
</dbReference>
<dbReference type="InterPro" id="IPR039426">
    <property type="entry name" value="TonB-dep_rcpt-like"/>
</dbReference>
<feature type="domain" description="TonB-dependent receptor plug" evidence="10">
    <location>
        <begin position="118"/>
        <end position="248"/>
    </location>
</feature>
<dbReference type="PANTHER" id="PTHR30069:SF29">
    <property type="entry name" value="HEMOGLOBIN AND HEMOGLOBIN-HAPTOGLOBIN-BINDING PROTEIN 1-RELATED"/>
    <property type="match status" value="1"/>
</dbReference>
<dbReference type="GO" id="GO:0009279">
    <property type="term" value="C:cell outer membrane"/>
    <property type="evidence" value="ECO:0007669"/>
    <property type="project" value="UniProtKB-SubCell"/>
</dbReference>
<dbReference type="InterPro" id="IPR023997">
    <property type="entry name" value="TonB-dep_OMP_SusC/RagA_CS"/>
</dbReference>
<keyword evidence="3 8" id="KW-1134">Transmembrane beta strand</keyword>
<dbReference type="AlphaFoldDB" id="A0A1G7YTF9"/>
<reference evidence="12" key="1">
    <citation type="submission" date="2016-10" db="EMBL/GenBank/DDBJ databases">
        <authorList>
            <person name="Varghese N."/>
            <person name="Submissions S."/>
        </authorList>
    </citation>
    <scope>NUCLEOTIDE SEQUENCE [LARGE SCALE GENOMIC DNA]</scope>
    <source>
        <strain evidence="12">BP1-148</strain>
    </source>
</reference>
<proteinExistence type="inferred from homology"/>
<dbReference type="Gene3D" id="2.170.130.10">
    <property type="entry name" value="TonB-dependent receptor, plug domain"/>
    <property type="match status" value="1"/>
</dbReference>
<dbReference type="SUPFAM" id="SSF56935">
    <property type="entry name" value="Porins"/>
    <property type="match status" value="1"/>
</dbReference>
<dbReference type="Gene3D" id="2.60.40.1120">
    <property type="entry name" value="Carboxypeptidase-like, regulatory domain"/>
    <property type="match status" value="1"/>
</dbReference>
<keyword evidence="12" id="KW-1185">Reference proteome</keyword>
<evidence type="ECO:0000256" key="1">
    <source>
        <dbReference type="ARBA" id="ARBA00004571"/>
    </source>
</evidence>
<dbReference type="STRING" id="645274.SAMN04487901_11473"/>
<evidence type="ECO:0000313" key="12">
    <source>
        <dbReference type="Proteomes" id="UP000198779"/>
    </source>
</evidence>
<evidence type="ECO:0000259" key="10">
    <source>
        <dbReference type="Pfam" id="PF07715"/>
    </source>
</evidence>
<evidence type="ECO:0000313" key="11">
    <source>
        <dbReference type="EMBL" id="SDG99704.1"/>
    </source>
</evidence>
<dbReference type="PROSITE" id="PS52016">
    <property type="entry name" value="TONB_DEPENDENT_REC_3"/>
    <property type="match status" value="1"/>
</dbReference>
<keyword evidence="4 8" id="KW-0812">Transmembrane</keyword>
<dbReference type="InterPro" id="IPR036942">
    <property type="entry name" value="Beta-barrel_TonB_sf"/>
</dbReference>
<keyword evidence="6 8" id="KW-0472">Membrane</keyword>
<keyword evidence="7 8" id="KW-0998">Cell outer membrane</keyword>
<dbReference type="InterPro" id="IPR008969">
    <property type="entry name" value="CarboxyPept-like_regulatory"/>
</dbReference>
<dbReference type="GO" id="GO:0044718">
    <property type="term" value="P:siderophore transmembrane transport"/>
    <property type="evidence" value="ECO:0007669"/>
    <property type="project" value="TreeGrafter"/>
</dbReference>
<comment type="subcellular location">
    <subcellularLocation>
        <location evidence="1 8">Cell outer membrane</location>
        <topology evidence="1 8">Multi-pass membrane protein</topology>
    </subcellularLocation>
</comment>
<feature type="chain" id="PRO_5011712707" evidence="9">
    <location>
        <begin position="21"/>
        <end position="989"/>
    </location>
</feature>
<name>A0A1G7YTF9_9BACT</name>
<evidence type="ECO:0000256" key="3">
    <source>
        <dbReference type="ARBA" id="ARBA00022452"/>
    </source>
</evidence>
<dbReference type="NCBIfam" id="TIGR04057">
    <property type="entry name" value="SusC_RagA_signa"/>
    <property type="match status" value="1"/>
</dbReference>
<keyword evidence="2 8" id="KW-0813">Transport</keyword>
<evidence type="ECO:0000256" key="8">
    <source>
        <dbReference type="PROSITE-ProRule" id="PRU01360"/>
    </source>
</evidence>
<evidence type="ECO:0000256" key="7">
    <source>
        <dbReference type="ARBA" id="ARBA00023237"/>
    </source>
</evidence>
<organism evidence="11 12">
    <name type="scientific">Prevotella communis</name>
    <dbReference type="NCBI Taxonomy" id="2913614"/>
    <lineage>
        <taxon>Bacteria</taxon>
        <taxon>Pseudomonadati</taxon>
        <taxon>Bacteroidota</taxon>
        <taxon>Bacteroidia</taxon>
        <taxon>Bacteroidales</taxon>
        <taxon>Prevotellaceae</taxon>
        <taxon>Prevotella</taxon>
    </lineage>
</organism>
<dbReference type="SUPFAM" id="SSF49464">
    <property type="entry name" value="Carboxypeptidase regulatory domain-like"/>
    <property type="match status" value="1"/>
</dbReference>
<feature type="signal peptide" evidence="9">
    <location>
        <begin position="1"/>
        <end position="20"/>
    </location>
</feature>
<evidence type="ECO:0000256" key="4">
    <source>
        <dbReference type="ARBA" id="ARBA00022692"/>
    </source>
</evidence>
<dbReference type="Pfam" id="PF07715">
    <property type="entry name" value="Plug"/>
    <property type="match status" value="1"/>
</dbReference>
<evidence type="ECO:0000256" key="5">
    <source>
        <dbReference type="ARBA" id="ARBA00022729"/>
    </source>
</evidence>
<gene>
    <name evidence="11" type="ORF">SAMN04487901_11473</name>
</gene>
<evidence type="ECO:0000256" key="6">
    <source>
        <dbReference type="ARBA" id="ARBA00023136"/>
    </source>
</evidence>
<comment type="similarity">
    <text evidence="8">Belongs to the TonB-dependent receptor family.</text>
</comment>
<dbReference type="NCBIfam" id="TIGR04056">
    <property type="entry name" value="OMP_RagA_SusC"/>
    <property type="match status" value="1"/>
</dbReference>
<dbReference type="EMBL" id="FNCQ01000014">
    <property type="protein sequence ID" value="SDG99704.1"/>
    <property type="molecule type" value="Genomic_DNA"/>
</dbReference>
<accession>A0A1G7YTF9</accession>